<dbReference type="RefSeq" id="XP_015596966.1">
    <property type="nucleotide sequence ID" value="XM_015741480.2"/>
</dbReference>
<keyword evidence="3" id="KW-1185">Reference proteome</keyword>
<evidence type="ECO:0000256" key="2">
    <source>
        <dbReference type="ARBA" id="ARBA00014933"/>
    </source>
</evidence>
<dbReference type="Proteomes" id="UP000694920">
    <property type="component" value="Unplaced"/>
</dbReference>
<comment type="similarity">
    <text evidence="1">Belongs to the proteasome subunit S5B/HSM3 family.</text>
</comment>
<dbReference type="GO" id="GO:0043248">
    <property type="term" value="P:proteasome assembly"/>
    <property type="evidence" value="ECO:0007669"/>
    <property type="project" value="InterPro"/>
</dbReference>
<proteinExistence type="inferred from homology"/>
<dbReference type="Pfam" id="PF10508">
    <property type="entry name" value="Proteasom_PSMB"/>
    <property type="match status" value="1"/>
</dbReference>
<dbReference type="GO" id="GO:0000502">
    <property type="term" value="C:proteasome complex"/>
    <property type="evidence" value="ECO:0007669"/>
    <property type="project" value="UniProtKB-KW"/>
</dbReference>
<protein>
    <recommendedName>
        <fullName evidence="2">26S proteasome non-ATPase regulatory subunit 5</fullName>
    </recommendedName>
</protein>
<keyword evidence="4" id="KW-0647">Proteasome</keyword>
<evidence type="ECO:0000256" key="1">
    <source>
        <dbReference type="ARBA" id="ARBA00006823"/>
    </source>
</evidence>
<dbReference type="InterPro" id="IPR019538">
    <property type="entry name" value="PSMD5"/>
</dbReference>
<accession>A0AAJ7BYW3</accession>
<reference evidence="4" key="1">
    <citation type="submission" date="2025-08" db="UniProtKB">
        <authorList>
            <consortium name="RefSeq"/>
        </authorList>
    </citation>
    <scope>IDENTIFICATION</scope>
</reference>
<dbReference type="InterPro" id="IPR016024">
    <property type="entry name" value="ARM-type_fold"/>
</dbReference>
<dbReference type="KEGG" id="ccin:107268566"/>
<dbReference type="PANTHER" id="PTHR13554">
    <property type="entry name" value="26S PROTEASOME NON-ATPASE REGULATORY SUBUNIT 5-RELATED"/>
    <property type="match status" value="1"/>
</dbReference>
<evidence type="ECO:0000313" key="4">
    <source>
        <dbReference type="RefSeq" id="XP_015596966.1"/>
    </source>
</evidence>
<sequence length="504" mass="56560">MMEWFREKFILLESLTDAEAKKDNLAEIKIKLTSFTSEELKQVATDLDLSLIFSELTSNDKEIMMQACDVLDTLFDATEPGRIHRRYSDEMKSSMSLQQSTVKILILRELLRIASKPENIHSLISDTDLLMVIVDKVADEDIAVAKLAMDVLKEIGSSNEGLKVFYAGPIMRMFARMLSKNDTISFRIYETVVNISKSSKEGLEASINSGFLSSLITVLENDDILLQLNALEIMTDLALTPEGLDFLEHQDILCKLSEKIERANENPLSTILIPGLMKFFGNVACVRPNEIFSNYPTVVSALFEVLESDDPTILSGALDTLGHVASTVEGKYALQTLGEPIFNALKRVAEVIQRMPTEIRIRGLNNLALILQVKREEQDNRILSLTKSWFDSLKDNPLDMIVSLCKQPFADIRQASLEVLAVIASQAWGQEYIAVQPGLIEFLLDRNVEAFKECKEAKYEVVKTLSQSVADIFDAHTIQRMKQFIKEGPLYRDTNTEVATEGAS</sequence>
<dbReference type="InterPro" id="IPR011989">
    <property type="entry name" value="ARM-like"/>
</dbReference>
<evidence type="ECO:0000313" key="3">
    <source>
        <dbReference type="Proteomes" id="UP000694920"/>
    </source>
</evidence>
<dbReference type="PANTHER" id="PTHR13554:SF10">
    <property type="entry name" value="26S PROTEASOME NON-ATPASE REGULATORY SUBUNIT 5"/>
    <property type="match status" value="1"/>
</dbReference>
<dbReference type="GeneID" id="107268566"/>
<dbReference type="AlphaFoldDB" id="A0AAJ7BYW3"/>
<dbReference type="Gene3D" id="1.25.10.10">
    <property type="entry name" value="Leucine-rich Repeat Variant"/>
    <property type="match status" value="2"/>
</dbReference>
<dbReference type="GO" id="GO:0005829">
    <property type="term" value="C:cytosol"/>
    <property type="evidence" value="ECO:0007669"/>
    <property type="project" value="TreeGrafter"/>
</dbReference>
<name>A0AAJ7BYW3_CEPCN</name>
<dbReference type="SUPFAM" id="SSF48371">
    <property type="entry name" value="ARM repeat"/>
    <property type="match status" value="1"/>
</dbReference>
<gene>
    <name evidence="4" type="primary">LOC107268566</name>
</gene>
<organism evidence="3 4">
    <name type="scientific">Cephus cinctus</name>
    <name type="common">Wheat stem sawfly</name>
    <dbReference type="NCBI Taxonomy" id="211228"/>
    <lineage>
        <taxon>Eukaryota</taxon>
        <taxon>Metazoa</taxon>
        <taxon>Ecdysozoa</taxon>
        <taxon>Arthropoda</taxon>
        <taxon>Hexapoda</taxon>
        <taxon>Insecta</taxon>
        <taxon>Pterygota</taxon>
        <taxon>Neoptera</taxon>
        <taxon>Endopterygota</taxon>
        <taxon>Hymenoptera</taxon>
        <taxon>Cephoidea</taxon>
        <taxon>Cephidae</taxon>
        <taxon>Cephus</taxon>
    </lineage>
</organism>